<dbReference type="OMA" id="VLTENDR"/>
<dbReference type="InterPro" id="IPR001148">
    <property type="entry name" value="CA_dom"/>
</dbReference>
<keyword evidence="4" id="KW-0862">Zinc</keyword>
<evidence type="ECO:0000313" key="10">
    <source>
        <dbReference type="Proteomes" id="UP000318571"/>
    </source>
</evidence>
<dbReference type="Pfam" id="PF00194">
    <property type="entry name" value="Carb_anhydrase"/>
    <property type="match status" value="1"/>
</dbReference>
<sequence>MASYLVIGLILGLTLTNVLATEFSYKDVEKWAQDFKECGGSSQSPIDIKLTDVVKDNFARAIKFSQAYNRVIHGRISNNGHAVQLDFSEEQRKDMTISCGPFGADQYRFLQLHFHWGANDSSGSEHTFGQVRFPAEMHWVHYNMKYGSPSEAILQKDGLAVLGFMVDVDNGMFNPDFEVISSAVPKLGKAGSTADIELNIFDLWTENPLPLGSYYSYAGSLTTPACSEVVTWVVFTVPVVIPPKGLLPFRDLVDSEGDPMVDNFRPIQPLNGRKVSSVKGH</sequence>
<evidence type="ECO:0000256" key="4">
    <source>
        <dbReference type="ARBA" id="ARBA00022833"/>
    </source>
</evidence>
<dbReference type="PANTHER" id="PTHR18952">
    <property type="entry name" value="CARBONIC ANHYDRASE"/>
    <property type="match status" value="1"/>
</dbReference>
<protein>
    <recommendedName>
        <fullName evidence="2">carbonic anhydrase</fullName>
        <ecNumber evidence="2">4.2.1.1</ecNumber>
    </recommendedName>
</protein>
<dbReference type="SUPFAM" id="SSF51069">
    <property type="entry name" value="Carbonic anhydrase"/>
    <property type="match status" value="1"/>
</dbReference>
<dbReference type="Proteomes" id="UP000318571">
    <property type="component" value="Chromosome 2"/>
</dbReference>
<dbReference type="CDD" id="cd00326">
    <property type="entry name" value="alpha_CA"/>
    <property type="match status" value="1"/>
</dbReference>
<dbReference type="STRING" id="6832.A0A553PDW5"/>
<feature type="signal peptide" evidence="7">
    <location>
        <begin position="1"/>
        <end position="20"/>
    </location>
</feature>
<keyword evidence="3" id="KW-0479">Metal-binding</keyword>
<evidence type="ECO:0000259" key="8">
    <source>
        <dbReference type="PROSITE" id="PS51144"/>
    </source>
</evidence>
<evidence type="ECO:0000256" key="7">
    <source>
        <dbReference type="SAM" id="SignalP"/>
    </source>
</evidence>
<dbReference type="EMBL" id="VCGU01000005">
    <property type="protein sequence ID" value="TRY75858.1"/>
    <property type="molecule type" value="Genomic_DNA"/>
</dbReference>
<feature type="domain" description="Alpha-carbonic anhydrase" evidence="8">
    <location>
        <begin position="21"/>
        <end position="279"/>
    </location>
</feature>
<dbReference type="EC" id="4.2.1.1" evidence="2"/>
<comment type="caution">
    <text evidence="9">The sequence shown here is derived from an EMBL/GenBank/DDBJ whole genome shotgun (WGS) entry which is preliminary data.</text>
</comment>
<keyword evidence="7" id="KW-0732">Signal</keyword>
<keyword evidence="5" id="KW-0456">Lyase</keyword>
<organism evidence="9 10">
    <name type="scientific">Tigriopus californicus</name>
    <name type="common">Marine copepod</name>
    <dbReference type="NCBI Taxonomy" id="6832"/>
    <lineage>
        <taxon>Eukaryota</taxon>
        <taxon>Metazoa</taxon>
        <taxon>Ecdysozoa</taxon>
        <taxon>Arthropoda</taxon>
        <taxon>Crustacea</taxon>
        <taxon>Multicrustacea</taxon>
        <taxon>Hexanauplia</taxon>
        <taxon>Copepoda</taxon>
        <taxon>Harpacticoida</taxon>
        <taxon>Harpacticidae</taxon>
        <taxon>Tigriopus</taxon>
    </lineage>
</organism>
<keyword evidence="10" id="KW-1185">Reference proteome</keyword>
<dbReference type="PANTHER" id="PTHR18952:SF265">
    <property type="entry name" value="CARBONIC ANHYDRASE"/>
    <property type="match status" value="1"/>
</dbReference>
<dbReference type="AlphaFoldDB" id="A0A553PDW5"/>
<gene>
    <name evidence="9" type="ORF">TCAL_00610</name>
</gene>
<dbReference type="OrthoDB" id="429145at2759"/>
<evidence type="ECO:0000256" key="1">
    <source>
        <dbReference type="ARBA" id="ARBA00010718"/>
    </source>
</evidence>
<dbReference type="PROSITE" id="PS51144">
    <property type="entry name" value="ALPHA_CA_2"/>
    <property type="match status" value="1"/>
</dbReference>
<reference evidence="9 10" key="1">
    <citation type="journal article" date="2018" name="Nat. Ecol. Evol.">
        <title>Genomic signatures of mitonuclear coevolution across populations of Tigriopus californicus.</title>
        <authorList>
            <person name="Barreto F.S."/>
            <person name="Watson E.T."/>
            <person name="Lima T.G."/>
            <person name="Willett C.S."/>
            <person name="Edmands S."/>
            <person name="Li W."/>
            <person name="Burton R.S."/>
        </authorList>
    </citation>
    <scope>NUCLEOTIDE SEQUENCE [LARGE SCALE GENOMIC DNA]</scope>
    <source>
        <strain evidence="9 10">San Diego</strain>
    </source>
</reference>
<dbReference type="SMART" id="SM01057">
    <property type="entry name" value="Carb_anhydrase"/>
    <property type="match status" value="1"/>
</dbReference>
<evidence type="ECO:0000256" key="2">
    <source>
        <dbReference type="ARBA" id="ARBA00012925"/>
    </source>
</evidence>
<comment type="similarity">
    <text evidence="1">Belongs to the alpha-carbonic anhydrase family.</text>
</comment>
<feature type="chain" id="PRO_5021732788" description="carbonic anhydrase" evidence="7">
    <location>
        <begin position="21"/>
        <end position="281"/>
    </location>
</feature>
<dbReference type="InterPro" id="IPR036398">
    <property type="entry name" value="CA_dom_sf"/>
</dbReference>
<evidence type="ECO:0000313" key="9">
    <source>
        <dbReference type="EMBL" id="TRY75858.1"/>
    </source>
</evidence>
<dbReference type="Gene3D" id="3.10.200.10">
    <property type="entry name" value="Alpha carbonic anhydrase"/>
    <property type="match status" value="1"/>
</dbReference>
<dbReference type="GO" id="GO:0004089">
    <property type="term" value="F:carbonate dehydratase activity"/>
    <property type="evidence" value="ECO:0007669"/>
    <property type="project" value="UniProtKB-EC"/>
</dbReference>
<evidence type="ECO:0000256" key="3">
    <source>
        <dbReference type="ARBA" id="ARBA00022723"/>
    </source>
</evidence>
<evidence type="ECO:0000256" key="5">
    <source>
        <dbReference type="ARBA" id="ARBA00023239"/>
    </source>
</evidence>
<dbReference type="InterPro" id="IPR023561">
    <property type="entry name" value="Carbonic_anhydrase_a-class"/>
</dbReference>
<evidence type="ECO:0000256" key="6">
    <source>
        <dbReference type="ARBA" id="ARBA00048348"/>
    </source>
</evidence>
<dbReference type="GO" id="GO:0008270">
    <property type="term" value="F:zinc ion binding"/>
    <property type="evidence" value="ECO:0007669"/>
    <property type="project" value="InterPro"/>
</dbReference>
<accession>A0A553PDW5</accession>
<name>A0A553PDW5_TIGCA</name>
<proteinExistence type="inferred from homology"/>
<comment type="catalytic activity">
    <reaction evidence="6">
        <text>hydrogencarbonate + H(+) = CO2 + H2O</text>
        <dbReference type="Rhea" id="RHEA:10748"/>
        <dbReference type="ChEBI" id="CHEBI:15377"/>
        <dbReference type="ChEBI" id="CHEBI:15378"/>
        <dbReference type="ChEBI" id="CHEBI:16526"/>
        <dbReference type="ChEBI" id="CHEBI:17544"/>
        <dbReference type="EC" id="4.2.1.1"/>
    </reaction>
</comment>